<feature type="domain" description="PPE family C-terminal" evidence="3">
    <location>
        <begin position="319"/>
        <end position="394"/>
    </location>
</feature>
<evidence type="ECO:0000259" key="2">
    <source>
        <dbReference type="Pfam" id="PF00823"/>
    </source>
</evidence>
<name>A0AAX1J3P8_9MYCO</name>
<reference evidence="4 6" key="1">
    <citation type="journal article" date="2019" name="Emerg. Microbes Infect.">
        <title>Comprehensive subspecies identification of 175 nontuberculous mycobacteria species based on 7547 genomic profiles.</title>
        <authorList>
            <person name="Matsumoto Y."/>
            <person name="Kinjo T."/>
            <person name="Motooka D."/>
            <person name="Nabeya D."/>
            <person name="Jung N."/>
            <person name="Uechi K."/>
            <person name="Horii T."/>
            <person name="Iida T."/>
            <person name="Fujita J."/>
            <person name="Nakamura S."/>
        </authorList>
    </citation>
    <scope>NUCLEOTIDE SEQUENCE [LARGE SCALE GENOMIC DNA]</scope>
    <source>
        <strain evidence="4 6">JCM 13573</strain>
    </source>
</reference>
<dbReference type="PANTHER" id="PTHR46766:SF1">
    <property type="entry name" value="GLUTAMINE-RICH PROTEIN 2"/>
    <property type="match status" value="1"/>
</dbReference>
<evidence type="ECO:0000313" key="6">
    <source>
        <dbReference type="Proteomes" id="UP000465306"/>
    </source>
</evidence>
<evidence type="ECO:0000313" key="5">
    <source>
        <dbReference type="EMBL" id="QPI35747.1"/>
    </source>
</evidence>
<dbReference type="InterPro" id="IPR038332">
    <property type="entry name" value="PPE_sf"/>
</dbReference>
<gene>
    <name evidence="4" type="primary">PPE32_3</name>
    <name evidence="5" type="ORF">I2456_14130</name>
    <name evidence="4" type="ORF">MKUB_27100</name>
</gene>
<dbReference type="PANTHER" id="PTHR46766">
    <property type="entry name" value="GLUTAMINE-RICH PROTEIN 2"/>
    <property type="match status" value="1"/>
</dbReference>
<dbReference type="AlphaFoldDB" id="A0AAX1J3P8"/>
<sequence>MVDYGLLPPELNSARIYAGPGASSLLEAAAAWSGLAADLQDAASGHTSVIEGLTTGPWLGPASASLVTAVSPFIQWLSTSAQEAANAATQASAAAAAYETAFAATVPPPLIAANRALLSQLVSTNIFGQNSPAIAQTEGQYAEFWAQDSQAMYTYAARSASATQLAELPAPAEVVNPLGVADQAIAVLKAQGQAVQTQLNNIGAQVVPRFSDILKTLSSPLNGQGTAIDQWIMANTPFDDIVPLYSKYLSPYVNSLAAMLQVTQSVGQNSSGISAIANLAKPAASAAKAAEGAASAAGAAASSAGQAASSAAGNLGGVAAGLGKAIPIGGLSAPANWVPWHATTNPGIASAIPAAAESSNSFPMAPPFGQFVNGGGYGRNQPIYGFKPSVMAKPPAAG</sequence>
<reference evidence="4" key="2">
    <citation type="submission" date="2020-02" db="EMBL/GenBank/DDBJ databases">
        <authorList>
            <person name="Matsumoto Y."/>
            <person name="Kinjo T."/>
            <person name="Motooka D."/>
            <person name="Nabeya D."/>
            <person name="Jung N."/>
            <person name="Uechi K."/>
            <person name="Horii T."/>
            <person name="Iida T."/>
            <person name="Fujita J."/>
            <person name="Nakamura S."/>
        </authorList>
    </citation>
    <scope>NUCLEOTIDE SEQUENCE</scope>
    <source>
        <strain evidence="4">JCM 13573</strain>
    </source>
</reference>
<dbReference type="Proteomes" id="UP000663583">
    <property type="component" value="Chromosome"/>
</dbReference>
<dbReference type="InterPro" id="IPR022171">
    <property type="entry name" value="PPE_C"/>
</dbReference>
<organism evidence="5 7">
    <name type="scientific">Mycobacterium kubicae</name>
    <dbReference type="NCBI Taxonomy" id="120959"/>
    <lineage>
        <taxon>Bacteria</taxon>
        <taxon>Bacillati</taxon>
        <taxon>Actinomycetota</taxon>
        <taxon>Actinomycetes</taxon>
        <taxon>Mycobacteriales</taxon>
        <taxon>Mycobacteriaceae</taxon>
        <taxon>Mycobacterium</taxon>
        <taxon>Mycobacterium simiae complex</taxon>
    </lineage>
</organism>
<dbReference type="Gene3D" id="1.20.1260.20">
    <property type="entry name" value="PPE superfamily"/>
    <property type="match status" value="1"/>
</dbReference>
<dbReference type="SUPFAM" id="SSF140459">
    <property type="entry name" value="PE/PPE dimer-like"/>
    <property type="match status" value="1"/>
</dbReference>
<comment type="similarity">
    <text evidence="1">Belongs to the mycobacterial PPE family.</text>
</comment>
<dbReference type="RefSeq" id="WP_068033198.1">
    <property type="nucleotide sequence ID" value="NZ_BLKU01000003.1"/>
</dbReference>
<dbReference type="EMBL" id="CP065047">
    <property type="protein sequence ID" value="QPI35747.1"/>
    <property type="molecule type" value="Genomic_DNA"/>
</dbReference>
<dbReference type="Pfam" id="PF12484">
    <property type="entry name" value="PPE-SVP"/>
    <property type="match status" value="1"/>
</dbReference>
<accession>A0AAX1J3P8</accession>
<evidence type="ECO:0000313" key="4">
    <source>
        <dbReference type="EMBL" id="GFG65220.1"/>
    </source>
</evidence>
<dbReference type="InterPro" id="IPR000030">
    <property type="entry name" value="PPE_dom"/>
</dbReference>
<dbReference type="Pfam" id="PF00823">
    <property type="entry name" value="PPE"/>
    <property type="match status" value="1"/>
</dbReference>
<reference evidence="5" key="3">
    <citation type="submission" date="2020-11" db="EMBL/GenBank/DDBJ databases">
        <title>Intraspecies plasmid and genomic variation of Mycobacterium kubicae revealed by the complete genome sequences of two clinical isolates.</title>
        <authorList>
            <person name="Hendrix J.R."/>
            <person name="Epperson L.E."/>
            <person name="Honda J.R."/>
            <person name="Strong M."/>
        </authorList>
    </citation>
    <scope>NUCLEOTIDE SEQUENCE</scope>
    <source>
        <strain evidence="5">JCM 13573</strain>
    </source>
</reference>
<dbReference type="KEGG" id="mku:I2456_14130"/>
<evidence type="ECO:0000259" key="3">
    <source>
        <dbReference type="Pfam" id="PF12484"/>
    </source>
</evidence>
<keyword evidence="6" id="KW-1185">Reference proteome</keyword>
<evidence type="ECO:0000313" key="7">
    <source>
        <dbReference type="Proteomes" id="UP000663583"/>
    </source>
</evidence>
<dbReference type="GO" id="GO:0052572">
    <property type="term" value="P:response to host immune response"/>
    <property type="evidence" value="ECO:0007669"/>
    <property type="project" value="TreeGrafter"/>
</dbReference>
<feature type="domain" description="PPE" evidence="2">
    <location>
        <begin position="3"/>
        <end position="165"/>
    </location>
</feature>
<dbReference type="Proteomes" id="UP000465306">
    <property type="component" value="Unassembled WGS sequence"/>
</dbReference>
<protein>
    <submittedName>
        <fullName evidence="4 5">PPE family protein</fullName>
    </submittedName>
</protein>
<evidence type="ECO:0000256" key="1">
    <source>
        <dbReference type="ARBA" id="ARBA00010652"/>
    </source>
</evidence>
<dbReference type="EMBL" id="BLKU01000003">
    <property type="protein sequence ID" value="GFG65220.1"/>
    <property type="molecule type" value="Genomic_DNA"/>
</dbReference>
<proteinExistence type="inferred from homology"/>